<dbReference type="InterPro" id="IPR006461">
    <property type="entry name" value="PLAC_motif_containing"/>
</dbReference>
<dbReference type="Pfam" id="PF04749">
    <property type="entry name" value="PLAC8"/>
    <property type="match status" value="1"/>
</dbReference>
<dbReference type="Proteomes" id="UP000039046">
    <property type="component" value="Unassembled WGS sequence"/>
</dbReference>
<proteinExistence type="predicted"/>
<reference evidence="1 2" key="1">
    <citation type="journal article" date="2015" name="Genome Announc.">
        <title>Draft Genome Sequence and Gene Annotation of the Entomopathogenic Fungus Verticillium hemipterigenum.</title>
        <authorList>
            <person name="Horn F."/>
            <person name="Habel A."/>
            <person name="Scharf D.H."/>
            <person name="Dworschak J."/>
            <person name="Brakhage A.A."/>
            <person name="Guthke R."/>
            <person name="Hertweck C."/>
            <person name="Linde J."/>
        </authorList>
    </citation>
    <scope>NUCLEOTIDE SEQUENCE [LARGE SCALE GENOMIC DNA]</scope>
</reference>
<dbReference type="NCBIfam" id="TIGR01571">
    <property type="entry name" value="A_thal_Cys_rich"/>
    <property type="match status" value="1"/>
</dbReference>
<dbReference type="HOGENOM" id="CLU_083147_2_4_1"/>
<accession>A0A0A1T9D4</accession>
<evidence type="ECO:0000313" key="2">
    <source>
        <dbReference type="Proteomes" id="UP000039046"/>
    </source>
</evidence>
<dbReference type="AlphaFoldDB" id="A0A0A1T9D4"/>
<organism evidence="1 2">
    <name type="scientific">[Torrubiella] hemipterigena</name>
    <dbReference type="NCBI Taxonomy" id="1531966"/>
    <lineage>
        <taxon>Eukaryota</taxon>
        <taxon>Fungi</taxon>
        <taxon>Dikarya</taxon>
        <taxon>Ascomycota</taxon>
        <taxon>Pezizomycotina</taxon>
        <taxon>Sordariomycetes</taxon>
        <taxon>Hypocreomycetidae</taxon>
        <taxon>Hypocreales</taxon>
        <taxon>Clavicipitaceae</taxon>
        <taxon>Clavicipitaceae incertae sedis</taxon>
        <taxon>'Torrubiella' clade</taxon>
    </lineage>
</organism>
<dbReference type="STRING" id="1531966.A0A0A1T9D4"/>
<protein>
    <recommendedName>
        <fullName evidence="3">PLAC8 family protein</fullName>
    </recommendedName>
</protein>
<evidence type="ECO:0008006" key="3">
    <source>
        <dbReference type="Google" id="ProtNLM"/>
    </source>
</evidence>
<dbReference type="PANTHER" id="PTHR15907">
    <property type="entry name" value="DUF614 FAMILY PROTEIN-RELATED"/>
    <property type="match status" value="1"/>
</dbReference>
<evidence type="ECO:0000313" key="1">
    <source>
        <dbReference type="EMBL" id="CEJ82907.1"/>
    </source>
</evidence>
<name>A0A0A1T9D4_9HYPO</name>
<gene>
    <name evidence="1" type="ORF">VHEMI02948</name>
</gene>
<dbReference type="OrthoDB" id="1045822at2759"/>
<keyword evidence="2" id="KW-1185">Reference proteome</keyword>
<dbReference type="EMBL" id="CDHN01000001">
    <property type="protein sequence ID" value="CEJ82907.1"/>
    <property type="molecule type" value="Genomic_DNA"/>
</dbReference>
<sequence length="135" mass="15249">MSEQPWYASFWDCCSPAGTCFTACLFPCITYGKTKHRLRNNGDMSDHSCCNGACFTMYCASCFCIGCVPIAMQASDLREKHNLEGSCMGDWCKAMFCTCCHLVQQDKEAEYREGLMQGHKQQYQAQQGGMHYGRQ</sequence>